<evidence type="ECO:0000256" key="1">
    <source>
        <dbReference type="SAM" id="Coils"/>
    </source>
</evidence>
<feature type="region of interest" description="Disordered" evidence="2">
    <location>
        <begin position="415"/>
        <end position="439"/>
    </location>
</feature>
<dbReference type="GeneID" id="54584179"/>
<dbReference type="EMBL" id="ML987191">
    <property type="protein sequence ID" value="KAF2253126.1"/>
    <property type="molecule type" value="Genomic_DNA"/>
</dbReference>
<dbReference type="Proteomes" id="UP000800094">
    <property type="component" value="Unassembled WGS sequence"/>
</dbReference>
<evidence type="ECO:0000256" key="2">
    <source>
        <dbReference type="SAM" id="MobiDB-lite"/>
    </source>
</evidence>
<feature type="compositionally biased region" description="Basic and acidic residues" evidence="2">
    <location>
        <begin position="76"/>
        <end position="87"/>
    </location>
</feature>
<accession>A0A6A6IRV2</accession>
<sequence>MATPAPPRRFKIEPIESTMKSSKDRQREENEPSKRLRKFAPEPVETTAKTSRRFAPEPLENTTRTHRRFAPEPTETSERSSRKKFAEEWESQTTRKFKPEPLETPASSNRKKQGINQQAKIDATSSSSQRTGKRPPRKFAPQLIETARRSRRAGDAAPVIRPSDRTEATPVDNSQTPPDNTPTINYSQNPLRRPMSRISHHSFRVPDLDPIESSESEGSIVSDRSQYYKEATRMRESVDDRFSGYLLELAAKAAERQLREQAMAAFPNDDHHEPVDHFIDRDDDTESYIDEGVRRRDSSFNEVNWELVAMRQHRQKLEQQQETEREMKRRREAEMNRYDGPWGSPAVFMGATAARNIVGGYQKDGELDRMRKGARPPMLGADIKFPRCRSPEPARFDPTQGCDASQAAEKGEGLWCGNGNDRQPSKVPSLWSNGSSRPPSRGGLWHGCCVNSGHTSPKGPTGILTPRVEKDNPLETPCPTPATSLLPPTPPASNADFACIDEKLAFEQSIDEEFGDDFVTQVYNYLSLGYPSMARPFDEELSKISGISIADLRQDDHLAKSRGYIRLGADGNLASAAITEESCMRWRALRIYIREWAKQHPGMAGESVAGGMGTAVRRGSWAI</sequence>
<keyword evidence="1" id="KW-0175">Coiled coil</keyword>
<dbReference type="OrthoDB" id="4716584at2759"/>
<gene>
    <name evidence="3" type="ORF">BU26DRAFT_528417</name>
</gene>
<feature type="compositionally biased region" description="Polar residues" evidence="2">
    <location>
        <begin position="171"/>
        <end position="190"/>
    </location>
</feature>
<name>A0A6A6IRV2_9PLEO</name>
<reference evidence="3" key="1">
    <citation type="journal article" date="2020" name="Stud. Mycol.">
        <title>101 Dothideomycetes genomes: a test case for predicting lifestyles and emergence of pathogens.</title>
        <authorList>
            <person name="Haridas S."/>
            <person name="Albert R."/>
            <person name="Binder M."/>
            <person name="Bloem J."/>
            <person name="Labutti K."/>
            <person name="Salamov A."/>
            <person name="Andreopoulos B."/>
            <person name="Baker S."/>
            <person name="Barry K."/>
            <person name="Bills G."/>
            <person name="Bluhm B."/>
            <person name="Cannon C."/>
            <person name="Castanera R."/>
            <person name="Culley D."/>
            <person name="Daum C."/>
            <person name="Ezra D."/>
            <person name="Gonzalez J."/>
            <person name="Henrissat B."/>
            <person name="Kuo A."/>
            <person name="Liang C."/>
            <person name="Lipzen A."/>
            <person name="Lutzoni F."/>
            <person name="Magnuson J."/>
            <person name="Mondo S."/>
            <person name="Nolan M."/>
            <person name="Ohm R."/>
            <person name="Pangilinan J."/>
            <person name="Park H.-J."/>
            <person name="Ramirez L."/>
            <person name="Alfaro M."/>
            <person name="Sun H."/>
            <person name="Tritt A."/>
            <person name="Yoshinaga Y."/>
            <person name="Zwiers L.-H."/>
            <person name="Turgeon B."/>
            <person name="Goodwin S."/>
            <person name="Spatafora J."/>
            <person name="Crous P."/>
            <person name="Grigoriev I."/>
        </authorList>
    </citation>
    <scope>NUCLEOTIDE SEQUENCE</scope>
    <source>
        <strain evidence="3">CBS 122368</strain>
    </source>
</reference>
<feature type="compositionally biased region" description="Basic and acidic residues" evidence="2">
    <location>
        <begin position="21"/>
        <end position="34"/>
    </location>
</feature>
<feature type="coiled-coil region" evidence="1">
    <location>
        <begin position="310"/>
        <end position="337"/>
    </location>
</feature>
<feature type="region of interest" description="Disordered" evidence="2">
    <location>
        <begin position="368"/>
        <end position="387"/>
    </location>
</feature>
<evidence type="ECO:0000313" key="4">
    <source>
        <dbReference type="Proteomes" id="UP000800094"/>
    </source>
</evidence>
<protein>
    <submittedName>
        <fullName evidence="3">Uncharacterized protein</fullName>
    </submittedName>
</protein>
<organism evidence="3 4">
    <name type="scientific">Trematosphaeria pertusa</name>
    <dbReference type="NCBI Taxonomy" id="390896"/>
    <lineage>
        <taxon>Eukaryota</taxon>
        <taxon>Fungi</taxon>
        <taxon>Dikarya</taxon>
        <taxon>Ascomycota</taxon>
        <taxon>Pezizomycotina</taxon>
        <taxon>Dothideomycetes</taxon>
        <taxon>Pleosporomycetidae</taxon>
        <taxon>Pleosporales</taxon>
        <taxon>Massarineae</taxon>
        <taxon>Trematosphaeriaceae</taxon>
        <taxon>Trematosphaeria</taxon>
    </lineage>
</organism>
<dbReference type="AlphaFoldDB" id="A0A6A6IRV2"/>
<feature type="compositionally biased region" description="Polar residues" evidence="2">
    <location>
        <begin position="114"/>
        <end position="130"/>
    </location>
</feature>
<dbReference type="RefSeq" id="XP_033688130.1">
    <property type="nucleotide sequence ID" value="XM_033830849.1"/>
</dbReference>
<keyword evidence="4" id="KW-1185">Reference proteome</keyword>
<feature type="region of interest" description="Disordered" evidence="2">
    <location>
        <begin position="1"/>
        <end position="191"/>
    </location>
</feature>
<evidence type="ECO:0000313" key="3">
    <source>
        <dbReference type="EMBL" id="KAF2253126.1"/>
    </source>
</evidence>
<proteinExistence type="predicted"/>